<keyword evidence="5" id="KW-0645">Protease</keyword>
<dbReference type="InterPro" id="IPR001264">
    <property type="entry name" value="Glyco_trans_51"/>
</dbReference>
<evidence type="ECO:0000256" key="2">
    <source>
        <dbReference type="ARBA" id="ARBA00007090"/>
    </source>
</evidence>
<dbReference type="InterPro" id="IPR050396">
    <property type="entry name" value="Glycosyltr_51/Transpeptidase"/>
</dbReference>
<name>A0A175RMV0_9HYPH</name>
<evidence type="ECO:0000256" key="7">
    <source>
        <dbReference type="ARBA" id="ARBA00022679"/>
    </source>
</evidence>
<evidence type="ECO:0000256" key="1">
    <source>
        <dbReference type="ARBA" id="ARBA00004752"/>
    </source>
</evidence>
<dbReference type="Gene3D" id="1.10.3810.10">
    <property type="entry name" value="Biosynthetic peptidoglycan transglycosylase-like"/>
    <property type="match status" value="1"/>
</dbReference>
<dbReference type="SUPFAM" id="SSF53955">
    <property type="entry name" value="Lysozyme-like"/>
    <property type="match status" value="1"/>
</dbReference>
<evidence type="ECO:0000256" key="9">
    <source>
        <dbReference type="ARBA" id="ARBA00023268"/>
    </source>
</evidence>
<keyword evidence="4" id="KW-0121">Carboxypeptidase</keyword>
<evidence type="ECO:0000256" key="12">
    <source>
        <dbReference type="SAM" id="MobiDB-lite"/>
    </source>
</evidence>
<evidence type="ECO:0000256" key="6">
    <source>
        <dbReference type="ARBA" id="ARBA00022676"/>
    </source>
</evidence>
<dbReference type="GO" id="GO:0008658">
    <property type="term" value="F:penicillin binding"/>
    <property type="evidence" value="ECO:0007669"/>
    <property type="project" value="InterPro"/>
</dbReference>
<dbReference type="PANTHER" id="PTHR32282:SF33">
    <property type="entry name" value="PEPTIDOGLYCAN GLYCOSYLTRANSFERASE"/>
    <property type="match status" value="1"/>
</dbReference>
<evidence type="ECO:0000256" key="5">
    <source>
        <dbReference type="ARBA" id="ARBA00022670"/>
    </source>
</evidence>
<dbReference type="EMBL" id="LDQA01000030">
    <property type="protein sequence ID" value="KTR04703.1"/>
    <property type="molecule type" value="Genomic_DNA"/>
</dbReference>
<evidence type="ECO:0000256" key="11">
    <source>
        <dbReference type="ARBA" id="ARBA00049902"/>
    </source>
</evidence>
<dbReference type="EC" id="2.4.99.28" evidence="10"/>
<sequence>MRFPKLASRRITIALSLALLGALLLIAIPGAGLVVSSGLPDVRQLDAMLDACQVTSVFEAEPRPGETGGKTDRLLCPDAVGPTGFSEALLSAVVASEDERFLGHRGVDDLAVLRSLLPGFPGGGSTITQQVARTLFLNDERLLGYAAPGKLLRKLREWHVALAIEALRDKRQILTIYLNIAPLGNGIIGFDSAARYYFGKPARDLDAMEAATLVGMLPQPMNRQPFKEDMAEAASAANAADRVLAKMLALGLVTPAEATAAQAKVTRVLRKGTLSRPPHETLLATLRPIEYRRVRDFAAVQLAERGLTNEATRIFLTLDPELQALADQATAKPPKDAEMAGVVLGPQAQVLAISGGTYSTSSWNPAWRANRSIGSIAKPLLYSLALEHAGDMPKTWSTAPLKGYNPAEPNGACRSGLTLETYLKYSCNRPFVSIAAREPALATQRVTAFGWHAPDNPLLIATGGVHSNPMDVALGYTAFRNGGRLLRPQVIVAATGTGGRLLTFEEPDEGRRVLAPDTANAVRAALFQPTSAGGSAAAARGRKHAAAVWGKTGTSDDDRDAWFVGSTVGWTAAILAWREAPGVGQMSGGGLSAVRFGRMVDAYWPDRNWTGMRDGRLRDGGAAVYGWWAHPQRLWNWLAAKATMVLAIALLAMALGLLTGHRSKAPTPPAEDPDPDSVREV</sequence>
<comment type="catalytic activity">
    <reaction evidence="11">
        <text>[GlcNAc-(1-&gt;4)-Mur2Ac(oyl-L-Ala-gamma-D-Glu-L-Lys-D-Ala-D-Ala)](n)-di-trans,octa-cis-undecaprenyl diphosphate + beta-D-GlcNAc-(1-&gt;4)-Mur2Ac(oyl-L-Ala-gamma-D-Glu-L-Lys-D-Ala-D-Ala)-di-trans,octa-cis-undecaprenyl diphosphate = [GlcNAc-(1-&gt;4)-Mur2Ac(oyl-L-Ala-gamma-D-Glu-L-Lys-D-Ala-D-Ala)](n+1)-di-trans,octa-cis-undecaprenyl diphosphate + di-trans,octa-cis-undecaprenyl diphosphate + H(+)</text>
        <dbReference type="Rhea" id="RHEA:23708"/>
        <dbReference type="Rhea" id="RHEA-COMP:9602"/>
        <dbReference type="Rhea" id="RHEA-COMP:9603"/>
        <dbReference type="ChEBI" id="CHEBI:15378"/>
        <dbReference type="ChEBI" id="CHEBI:58405"/>
        <dbReference type="ChEBI" id="CHEBI:60033"/>
        <dbReference type="ChEBI" id="CHEBI:78435"/>
        <dbReference type="EC" id="2.4.99.28"/>
    </reaction>
</comment>
<comment type="similarity">
    <text evidence="2">In the C-terminal section; belongs to the transpeptidase family.</text>
</comment>
<dbReference type="GO" id="GO:0006508">
    <property type="term" value="P:proteolysis"/>
    <property type="evidence" value="ECO:0007669"/>
    <property type="project" value="UniProtKB-KW"/>
</dbReference>
<dbReference type="Gene3D" id="3.40.710.10">
    <property type="entry name" value="DD-peptidase/beta-lactamase superfamily"/>
    <property type="match status" value="1"/>
</dbReference>
<dbReference type="Pfam" id="PF00912">
    <property type="entry name" value="Transgly"/>
    <property type="match status" value="1"/>
</dbReference>
<keyword evidence="13" id="KW-0812">Transmembrane</keyword>
<keyword evidence="9" id="KW-0511">Multifunctional enzyme</keyword>
<keyword evidence="7" id="KW-0808">Transferase</keyword>
<organism evidence="16 17">
    <name type="scientific">Aureimonas ureilytica</name>
    <dbReference type="NCBI Taxonomy" id="401562"/>
    <lineage>
        <taxon>Bacteria</taxon>
        <taxon>Pseudomonadati</taxon>
        <taxon>Pseudomonadota</taxon>
        <taxon>Alphaproteobacteria</taxon>
        <taxon>Hyphomicrobiales</taxon>
        <taxon>Aurantimonadaceae</taxon>
        <taxon>Aureimonas</taxon>
    </lineage>
</organism>
<comment type="similarity">
    <text evidence="3">In the N-terminal section; belongs to the glycosyltransferase 51 family.</text>
</comment>
<dbReference type="InterPro" id="IPR012338">
    <property type="entry name" value="Beta-lactam/transpept-like"/>
</dbReference>
<evidence type="ECO:0000256" key="10">
    <source>
        <dbReference type="ARBA" id="ARBA00044770"/>
    </source>
</evidence>
<dbReference type="InterPro" id="IPR001460">
    <property type="entry name" value="PCN-bd_Tpept"/>
</dbReference>
<dbReference type="PATRIC" id="fig|401562.4.peg.2758"/>
<dbReference type="Proteomes" id="UP000078529">
    <property type="component" value="Unassembled WGS sequence"/>
</dbReference>
<protein>
    <recommendedName>
        <fullName evidence="10">peptidoglycan glycosyltransferase</fullName>
        <ecNumber evidence="10">2.4.99.28</ecNumber>
    </recommendedName>
</protein>
<dbReference type="GO" id="GO:0009252">
    <property type="term" value="P:peptidoglycan biosynthetic process"/>
    <property type="evidence" value="ECO:0007669"/>
    <property type="project" value="UniProtKB-UniPathway"/>
</dbReference>
<dbReference type="Pfam" id="PF00905">
    <property type="entry name" value="Transpeptidase"/>
    <property type="match status" value="1"/>
</dbReference>
<evidence type="ECO:0000256" key="4">
    <source>
        <dbReference type="ARBA" id="ARBA00022645"/>
    </source>
</evidence>
<comment type="pathway">
    <text evidence="1">Cell wall biogenesis; peptidoglycan biosynthesis.</text>
</comment>
<feature type="transmembrane region" description="Helical" evidence="13">
    <location>
        <begin position="634"/>
        <end position="658"/>
    </location>
</feature>
<evidence type="ECO:0000259" key="15">
    <source>
        <dbReference type="Pfam" id="PF00912"/>
    </source>
</evidence>
<gene>
    <name evidence="16" type="ORF">NS365_14745</name>
</gene>
<evidence type="ECO:0000256" key="8">
    <source>
        <dbReference type="ARBA" id="ARBA00022801"/>
    </source>
</evidence>
<evidence type="ECO:0000313" key="16">
    <source>
        <dbReference type="EMBL" id="KTR04703.1"/>
    </source>
</evidence>
<evidence type="ECO:0000313" key="17">
    <source>
        <dbReference type="Proteomes" id="UP000078529"/>
    </source>
</evidence>
<keyword evidence="17" id="KW-1185">Reference proteome</keyword>
<keyword evidence="13" id="KW-1133">Transmembrane helix</keyword>
<keyword evidence="6" id="KW-0328">Glycosyltransferase</keyword>
<comment type="caution">
    <text evidence="16">The sequence shown here is derived from an EMBL/GenBank/DDBJ whole genome shotgun (WGS) entry which is preliminary data.</text>
</comment>
<evidence type="ECO:0000256" key="13">
    <source>
        <dbReference type="SAM" id="Phobius"/>
    </source>
</evidence>
<feature type="domain" description="Penicillin-binding protein transpeptidase" evidence="14">
    <location>
        <begin position="343"/>
        <end position="558"/>
    </location>
</feature>
<reference evidence="16 17" key="1">
    <citation type="journal article" date="2016" name="Front. Microbiol.">
        <title>Genomic Resource of Rice Seed Associated Bacteria.</title>
        <authorList>
            <person name="Midha S."/>
            <person name="Bansal K."/>
            <person name="Sharma S."/>
            <person name="Kumar N."/>
            <person name="Patil P.P."/>
            <person name="Chaudhry V."/>
            <person name="Patil P.B."/>
        </authorList>
    </citation>
    <scope>NUCLEOTIDE SEQUENCE [LARGE SCALE GENOMIC DNA]</scope>
    <source>
        <strain evidence="16 17">NS365</strain>
    </source>
</reference>
<dbReference type="RefSeq" id="WP_058601056.1">
    <property type="nucleotide sequence ID" value="NZ_LDQA01000030.1"/>
</dbReference>
<proteinExistence type="inferred from homology"/>
<dbReference type="PANTHER" id="PTHR32282">
    <property type="entry name" value="BINDING PROTEIN TRANSPEPTIDASE, PUTATIVE-RELATED"/>
    <property type="match status" value="1"/>
</dbReference>
<keyword evidence="8" id="KW-0378">Hydrolase</keyword>
<dbReference type="InterPro" id="IPR023346">
    <property type="entry name" value="Lysozyme-like_dom_sf"/>
</dbReference>
<dbReference type="GO" id="GO:0008955">
    <property type="term" value="F:peptidoglycan glycosyltransferase activity"/>
    <property type="evidence" value="ECO:0007669"/>
    <property type="project" value="UniProtKB-EC"/>
</dbReference>
<dbReference type="AlphaFoldDB" id="A0A175RMV0"/>
<evidence type="ECO:0000256" key="3">
    <source>
        <dbReference type="ARBA" id="ARBA00007739"/>
    </source>
</evidence>
<dbReference type="InterPro" id="IPR036950">
    <property type="entry name" value="PBP_transglycosylase"/>
</dbReference>
<evidence type="ECO:0000259" key="14">
    <source>
        <dbReference type="Pfam" id="PF00905"/>
    </source>
</evidence>
<feature type="region of interest" description="Disordered" evidence="12">
    <location>
        <begin position="662"/>
        <end position="681"/>
    </location>
</feature>
<dbReference type="GO" id="GO:0030288">
    <property type="term" value="C:outer membrane-bounded periplasmic space"/>
    <property type="evidence" value="ECO:0007669"/>
    <property type="project" value="TreeGrafter"/>
</dbReference>
<accession>A0A175RMV0</accession>
<dbReference type="SUPFAM" id="SSF56601">
    <property type="entry name" value="beta-lactamase/transpeptidase-like"/>
    <property type="match status" value="1"/>
</dbReference>
<dbReference type="UniPathway" id="UPA00219"/>
<dbReference type="GO" id="GO:0004180">
    <property type="term" value="F:carboxypeptidase activity"/>
    <property type="evidence" value="ECO:0007669"/>
    <property type="project" value="UniProtKB-KW"/>
</dbReference>
<keyword evidence="13" id="KW-0472">Membrane</keyword>
<feature type="domain" description="Glycosyl transferase family 51" evidence="15">
    <location>
        <begin position="84"/>
        <end position="247"/>
    </location>
</feature>